<evidence type="ECO:0000256" key="4">
    <source>
        <dbReference type="ARBA" id="ARBA00022824"/>
    </source>
</evidence>
<gene>
    <name evidence="8" type="primary">SCS3</name>
    <name evidence="8" type="synonym">FIT2B</name>
    <name evidence="10" type="ORF">AJ80_03590</name>
</gene>
<feature type="transmembrane region" description="Helical" evidence="9">
    <location>
        <begin position="12"/>
        <end position="33"/>
    </location>
</feature>
<feature type="active site" evidence="8">
    <location>
        <position position="258"/>
    </location>
</feature>
<comment type="caution">
    <text evidence="10">The sequence shown here is derived from an EMBL/GenBank/DDBJ whole genome shotgun (WGS) entry which is preliminary data.</text>
</comment>
<dbReference type="HAMAP" id="MF_03231">
    <property type="entry name" value="SCS3"/>
    <property type="match status" value="1"/>
</dbReference>
<comment type="catalytic activity">
    <reaction evidence="8">
        <text>hexadecanoyl-CoA + H2O = S-hexadecanoyl-4'-phosphopantetheine + adenosine 3',5'-bisphosphate + 2 H(+)</text>
        <dbReference type="Rhea" id="RHEA:50032"/>
        <dbReference type="ChEBI" id="CHEBI:15377"/>
        <dbReference type="ChEBI" id="CHEBI:15378"/>
        <dbReference type="ChEBI" id="CHEBI:57379"/>
        <dbReference type="ChEBI" id="CHEBI:58343"/>
        <dbReference type="ChEBI" id="CHEBI:132018"/>
    </reaction>
</comment>
<keyword evidence="8" id="KW-1208">Phospholipid metabolism</keyword>
<keyword evidence="2 8" id="KW-0812">Transmembrane</keyword>
<comment type="catalytic activity">
    <reaction evidence="8">
        <text>(5Z,8Z,11Z,14Z)-eicosatetraenoyl-CoA + H2O = S-(5Z,8Z,11Z,14Z-eicosatetraenoyl)-4'-phosphopantetheine + adenosine 3',5'-bisphosphate + 2 H(+)</text>
        <dbReference type="Rhea" id="RHEA:65568"/>
        <dbReference type="ChEBI" id="CHEBI:15377"/>
        <dbReference type="ChEBI" id="CHEBI:15378"/>
        <dbReference type="ChEBI" id="CHEBI:57368"/>
        <dbReference type="ChEBI" id="CHEBI:58343"/>
        <dbReference type="ChEBI" id="CHEBI:156554"/>
    </reaction>
</comment>
<dbReference type="EMBL" id="PDNA01000040">
    <property type="protein sequence ID" value="PGH20444.1"/>
    <property type="molecule type" value="Genomic_DNA"/>
</dbReference>
<evidence type="ECO:0000313" key="11">
    <source>
        <dbReference type="Proteomes" id="UP000224634"/>
    </source>
</evidence>
<keyword evidence="4 8" id="KW-0256">Endoplasmic reticulum</keyword>
<evidence type="ECO:0000256" key="1">
    <source>
        <dbReference type="ARBA" id="ARBA00004477"/>
    </source>
</evidence>
<evidence type="ECO:0000256" key="3">
    <source>
        <dbReference type="ARBA" id="ARBA00022801"/>
    </source>
</evidence>
<comment type="subcellular location">
    <subcellularLocation>
        <location evidence="1 8">Endoplasmic reticulum membrane</location>
        <topology evidence="1 8">Multi-pass membrane protein</topology>
    </subcellularLocation>
</comment>
<dbReference type="GO" id="GO:0140042">
    <property type="term" value="P:lipid droplet formation"/>
    <property type="evidence" value="ECO:0007669"/>
    <property type="project" value="UniProtKB-UniRule"/>
</dbReference>
<feature type="transmembrane region" description="Helical" evidence="9">
    <location>
        <begin position="110"/>
        <end position="129"/>
    </location>
</feature>
<keyword evidence="5 8" id="KW-1133">Transmembrane helix</keyword>
<dbReference type="InterPro" id="IPR019388">
    <property type="entry name" value="FIT"/>
</dbReference>
<comment type="catalytic activity">
    <reaction evidence="8">
        <text>(9Z)-octadecenoyl-CoA + H2O = S-(9Z-octadecenoyl)-4'-phosphopantetheine + adenosine 3',5'-bisphosphate + 2 H(+)</text>
        <dbReference type="Rhea" id="RHEA:65564"/>
        <dbReference type="ChEBI" id="CHEBI:15377"/>
        <dbReference type="ChEBI" id="CHEBI:15378"/>
        <dbReference type="ChEBI" id="CHEBI:57387"/>
        <dbReference type="ChEBI" id="CHEBI:58343"/>
        <dbReference type="ChEBI" id="CHEBI:156553"/>
    </reaction>
</comment>
<reference evidence="10 11" key="1">
    <citation type="submission" date="2017-10" db="EMBL/GenBank/DDBJ databases">
        <title>Comparative genomics in systemic dimorphic fungi from Ajellomycetaceae.</title>
        <authorList>
            <person name="Munoz J.F."/>
            <person name="Mcewen J.G."/>
            <person name="Clay O.K."/>
            <person name="Cuomo C.A."/>
        </authorList>
    </citation>
    <scope>NUCLEOTIDE SEQUENCE [LARGE SCALE GENOMIC DNA]</scope>
    <source>
        <strain evidence="10 11">UAMH7299</strain>
    </source>
</reference>
<dbReference type="PANTHER" id="PTHR23129">
    <property type="entry name" value="ACYL-COENZYME A DIPHOSPHATASE FITM2"/>
    <property type="match status" value="1"/>
</dbReference>
<evidence type="ECO:0000256" key="9">
    <source>
        <dbReference type="SAM" id="Phobius"/>
    </source>
</evidence>
<organism evidence="10 11">
    <name type="scientific">Polytolypa hystricis (strain UAMH7299)</name>
    <dbReference type="NCBI Taxonomy" id="1447883"/>
    <lineage>
        <taxon>Eukaryota</taxon>
        <taxon>Fungi</taxon>
        <taxon>Dikarya</taxon>
        <taxon>Ascomycota</taxon>
        <taxon>Pezizomycotina</taxon>
        <taxon>Eurotiomycetes</taxon>
        <taxon>Eurotiomycetidae</taxon>
        <taxon>Onygenales</taxon>
        <taxon>Onygenales incertae sedis</taxon>
        <taxon>Polytolypa</taxon>
    </lineage>
</organism>
<keyword evidence="11" id="KW-1185">Reference proteome</keyword>
<evidence type="ECO:0000256" key="6">
    <source>
        <dbReference type="ARBA" id="ARBA00023098"/>
    </source>
</evidence>
<keyword evidence="3 8" id="KW-0378">Hydrolase</keyword>
<dbReference type="GO" id="GO:0005789">
    <property type="term" value="C:endoplasmic reticulum membrane"/>
    <property type="evidence" value="ECO:0007669"/>
    <property type="project" value="UniProtKB-SubCell"/>
</dbReference>
<dbReference type="PANTHER" id="PTHR23129:SF0">
    <property type="entry name" value="ACYL-COENZYME A DIPHOSPHATASE FITM2"/>
    <property type="match status" value="1"/>
</dbReference>
<dbReference type="OrthoDB" id="5579088at2759"/>
<evidence type="ECO:0000256" key="5">
    <source>
        <dbReference type="ARBA" id="ARBA00022989"/>
    </source>
</evidence>
<evidence type="ECO:0000313" key="10">
    <source>
        <dbReference type="EMBL" id="PGH20444.1"/>
    </source>
</evidence>
<dbReference type="EC" id="3.6.1.-" evidence="8"/>
<name>A0A2B7Y8P6_POLH7</name>
<feature type="transmembrane region" description="Helical" evidence="9">
    <location>
        <begin position="70"/>
        <end position="89"/>
    </location>
</feature>
<dbReference type="STRING" id="1447883.A0A2B7Y8P6"/>
<keyword evidence="8" id="KW-0444">Lipid biosynthesis</keyword>
<evidence type="ECO:0000256" key="7">
    <source>
        <dbReference type="ARBA" id="ARBA00023136"/>
    </source>
</evidence>
<feature type="transmembrane region" description="Helical" evidence="9">
    <location>
        <begin position="186"/>
        <end position="206"/>
    </location>
</feature>
<feature type="active site" evidence="8">
    <location>
        <position position="185"/>
    </location>
</feature>
<comment type="similarity">
    <text evidence="8">Belongs to the FIT family. Fungal FIT2B/SCS3 subfamily.</text>
</comment>
<feature type="transmembrane region" description="Helical" evidence="9">
    <location>
        <begin position="237"/>
        <end position="258"/>
    </location>
</feature>
<dbReference type="AlphaFoldDB" id="A0A2B7Y8P6"/>
<comment type="catalytic activity">
    <reaction evidence="8">
        <text>an acyl-CoA + H2O = an acyl-4'-phosphopantetheine + adenosine 3',5'-bisphosphate + 2 H(+)</text>
        <dbReference type="Rhea" id="RHEA:50044"/>
        <dbReference type="ChEBI" id="CHEBI:15377"/>
        <dbReference type="ChEBI" id="CHEBI:15378"/>
        <dbReference type="ChEBI" id="CHEBI:58342"/>
        <dbReference type="ChEBI" id="CHEBI:58343"/>
        <dbReference type="ChEBI" id="CHEBI:132023"/>
    </reaction>
</comment>
<evidence type="ECO:0000256" key="2">
    <source>
        <dbReference type="ARBA" id="ARBA00022692"/>
    </source>
</evidence>
<dbReference type="GO" id="GO:0008654">
    <property type="term" value="P:phospholipid biosynthetic process"/>
    <property type="evidence" value="ECO:0007669"/>
    <property type="project" value="UniProtKB-KW"/>
</dbReference>
<dbReference type="Proteomes" id="UP000224634">
    <property type="component" value="Unassembled WGS sequence"/>
</dbReference>
<dbReference type="InterPro" id="IPR046400">
    <property type="entry name" value="SCS3"/>
</dbReference>
<keyword evidence="6" id="KW-0443">Lipid metabolism</keyword>
<protein>
    <recommendedName>
        <fullName evidence="8">Acyl-coenzyme A diphosphatase SCS3</fullName>
        <ecNumber evidence="8">3.6.1.-</ecNumber>
    </recommendedName>
    <alternativeName>
        <fullName evidence="8">FIT family protein SCS3</fullName>
    </alternativeName>
</protein>
<dbReference type="Pfam" id="PF10261">
    <property type="entry name" value="FIT"/>
    <property type="match status" value="1"/>
</dbReference>
<keyword evidence="8" id="KW-0594">Phospholipid biosynthesis</keyword>
<accession>A0A2B7Y8P6</accession>
<proteinExistence type="inferred from homology"/>
<comment type="function">
    <text evidence="8">Fatty acyl-coenzyme A (CoA) diphosphatase that hydrolyzes fatty acyl-CoA to yield acyl-4'-phosphopantetheine and adenosine 3',5'-bisphosphate. Preferentially hydrolyzes unsaturated long-chain acyl-CoA substrates in the endoplasmic reticulum (ER) lumen. This catalytic activity is required for maintaining ER structure and for lipid droplets (LDs) biogenesis, which are lipid storage organelles involved in maintaining lipid and energy homeostasis. May directly bind to diacylglycerol (DAGs) and triacylglycerol, which is also important for LD biogenesis. May support directional budding of nacent LDs from the ER into the cytosol by reducing DAG levels at sites of LD formation. May play a role in the regulation of cell morphology and cytoskeletal organization. Involved in phospholipid biosynthesis.</text>
</comment>
<evidence type="ECO:0000256" key="8">
    <source>
        <dbReference type="HAMAP-Rule" id="MF_03231"/>
    </source>
</evidence>
<keyword evidence="7 8" id="KW-0472">Membrane</keyword>
<feature type="transmembrane region" description="Helical" evidence="9">
    <location>
        <begin position="264"/>
        <end position="281"/>
    </location>
</feature>
<dbReference type="GO" id="GO:0010945">
    <property type="term" value="F:coenzyme A diphosphatase activity"/>
    <property type="evidence" value="ECO:0007669"/>
    <property type="project" value="InterPro"/>
</dbReference>
<sequence>MSSSLQSLPTQPPAVLLAIYPITLLLGSLYSFISPTANPTAQSTARHSDPNVSQSPVNYFARKNNAFNVYFVKIGWIWTTLAFLSLLSTQRAFTHKFSSPESRLRRAAQACARYTLITVAWILMTQWFFGAPIIDRGFTTTGGKCQNLRPAVPGNPISELGSILTGTACKAAGGAWNGGHDISGHVFMLVLASAFLVFELLGSLRLRCEAEETKDRNEASQPTEQTRNERTSKWARNFVWTVAGLSWWMLFMTAIWFHTWLEKVSGLAIALSTIYCIYILPQTTPSWRNIIGIPGT</sequence>